<organism evidence="6 7">
    <name type="scientific">Lentinula edodes</name>
    <name type="common">Shiitake mushroom</name>
    <name type="synonym">Lentinus edodes</name>
    <dbReference type="NCBI Taxonomy" id="5353"/>
    <lineage>
        <taxon>Eukaryota</taxon>
        <taxon>Fungi</taxon>
        <taxon>Dikarya</taxon>
        <taxon>Basidiomycota</taxon>
        <taxon>Agaricomycotina</taxon>
        <taxon>Agaricomycetes</taxon>
        <taxon>Agaricomycetidae</taxon>
        <taxon>Agaricales</taxon>
        <taxon>Marasmiineae</taxon>
        <taxon>Omphalotaceae</taxon>
        <taxon>Lentinula</taxon>
    </lineage>
</organism>
<evidence type="ECO:0000256" key="2">
    <source>
        <dbReference type="ARBA" id="ARBA00022692"/>
    </source>
</evidence>
<keyword evidence="3" id="KW-1133">Transmembrane helix</keyword>
<evidence type="ECO:0000313" key="6">
    <source>
        <dbReference type="EMBL" id="GAW10557.1"/>
    </source>
</evidence>
<feature type="domain" description="Wax synthase" evidence="5">
    <location>
        <begin position="123"/>
        <end position="165"/>
    </location>
</feature>
<keyword evidence="4" id="KW-0472">Membrane</keyword>
<sequence>MPIVLFLAYRAATTVDLSFANERMVYLNKGLVLAMSILSFRSIMRPTWLLDFVVSGGIGPKACTFLQRSVLRLQTEVWPRYLCYDLRWFDIRRKCPTFDSLFSIDVLIFVIWSGRILQSPTQWPPIFDEPWRADSLSDFWAKRWHQLFRHFFIGLGLYIQYDQNIVYHHSNSFFKIFISVSGKCKHVNNMEVFVLLAWTLELHYAKNGKIIYRRPISSHPVRSMSIDNLSNSSSKYALFNSLSGLLNCSGLPYCGLIYPAFQGVPASNADPYNFNGTSTDANSIASTAFRVNQKSGATTNAPPNLPAANTTVTAVDGDMVIPVSRRSLSSIRTIDNDMSRRTNSDYEQVFGGTGTESEDRDAAIIGTAYLTYTLVSNSTYNVGDCLAFCDATAGCVFVNLYYEFNNEMLDHVYSQHSNLKCAAYGDVHSAEEKLNFGSQSLSGTPDGPLTYIQQSSGWTSKSFGDPSTPEGYDPLPDLGGANEAPGYMGFVFLNKYDVDACAAICNAQDPDDVGGSCKYFNIWRAVVDGVPTTYTCALYYIPADTSTAINYGQGNLTVTQSRGYKRITYVLDGGFEDYACDGLSFCYTDTTAGWLASSPKDGYYDASIFHYQPYAHSGEAVALLGSATGHDNYSGMLTYGSSLSTEAGVRYVIEFFHSSFYSGREGEVDAFVEVYWNGSLIGTIRPGYSQWKYYKFEVVGQGNDELYFRGGKAPSYDFIDDIFVMQA</sequence>
<keyword evidence="7" id="KW-1185">Reference proteome</keyword>
<dbReference type="Proteomes" id="UP000188533">
    <property type="component" value="Unassembled WGS sequence"/>
</dbReference>
<dbReference type="PANTHER" id="PTHR36578">
    <property type="entry name" value="CHROMOSOME 15, WHOLE GENOME SHOTGUN SEQUENCE"/>
    <property type="match status" value="1"/>
</dbReference>
<dbReference type="GO" id="GO:0016020">
    <property type="term" value="C:membrane"/>
    <property type="evidence" value="ECO:0007669"/>
    <property type="project" value="UniProtKB-SubCell"/>
</dbReference>
<dbReference type="EMBL" id="BDGU01001862">
    <property type="protein sequence ID" value="GAW10557.1"/>
    <property type="molecule type" value="Genomic_DNA"/>
</dbReference>
<evidence type="ECO:0000256" key="1">
    <source>
        <dbReference type="ARBA" id="ARBA00004141"/>
    </source>
</evidence>
<evidence type="ECO:0000313" key="7">
    <source>
        <dbReference type="Proteomes" id="UP000188533"/>
    </source>
</evidence>
<dbReference type="AlphaFoldDB" id="A0A1Q3ETP7"/>
<accession>A0A1Q3ETP7</accession>
<comment type="caution">
    <text evidence="6">The sequence shown here is derived from an EMBL/GenBank/DDBJ whole genome shotgun (WGS) entry which is preliminary data.</text>
</comment>
<evidence type="ECO:0000256" key="4">
    <source>
        <dbReference type="ARBA" id="ARBA00023136"/>
    </source>
</evidence>
<evidence type="ECO:0000256" key="3">
    <source>
        <dbReference type="ARBA" id="ARBA00022989"/>
    </source>
</evidence>
<reference evidence="6 7" key="1">
    <citation type="submission" date="2016-08" db="EMBL/GenBank/DDBJ databases">
        <authorList>
            <consortium name="Lentinula edodes genome sequencing consortium"/>
            <person name="Sakamoto Y."/>
            <person name="Nakade K."/>
            <person name="Sato S."/>
            <person name="Yoshida Y."/>
            <person name="Miyazaki K."/>
            <person name="Natsume S."/>
            <person name="Konno N."/>
        </authorList>
    </citation>
    <scope>NUCLEOTIDE SEQUENCE [LARGE SCALE GENOMIC DNA]</scope>
    <source>
        <strain evidence="6 7">NBRC 111202</strain>
    </source>
</reference>
<protein>
    <submittedName>
        <fullName evidence="6">Fruit-body specific protein a</fullName>
    </submittedName>
</protein>
<name>A0A1Q3ETP7_LENED</name>
<dbReference type="PANTHER" id="PTHR36578:SF1">
    <property type="entry name" value="APPLE DOMAIN-CONTAINING PROTEIN"/>
    <property type="match status" value="1"/>
</dbReference>
<comment type="subcellular location">
    <subcellularLocation>
        <location evidence="1">Membrane</location>
        <topology evidence="1">Multi-pass membrane protein</topology>
    </subcellularLocation>
</comment>
<dbReference type="STRING" id="5353.A0A1Q3ETP7"/>
<dbReference type="InterPro" id="IPR032805">
    <property type="entry name" value="Wax_synthase_dom"/>
</dbReference>
<proteinExistence type="predicted"/>
<dbReference type="Pfam" id="PF13813">
    <property type="entry name" value="MBOAT_2"/>
    <property type="match status" value="1"/>
</dbReference>
<reference evidence="6 7" key="2">
    <citation type="submission" date="2017-02" db="EMBL/GenBank/DDBJ databases">
        <title>A genome survey and senescence transcriptome analysis in Lentinula edodes.</title>
        <authorList>
            <person name="Sakamoto Y."/>
            <person name="Nakade K."/>
            <person name="Sato S."/>
            <person name="Yoshida Y."/>
            <person name="Miyazaki K."/>
            <person name="Natsume S."/>
            <person name="Konno N."/>
        </authorList>
    </citation>
    <scope>NUCLEOTIDE SEQUENCE [LARGE SCALE GENOMIC DNA]</scope>
    <source>
        <strain evidence="6 7">NBRC 111202</strain>
    </source>
</reference>
<evidence type="ECO:0000259" key="5">
    <source>
        <dbReference type="Pfam" id="PF13813"/>
    </source>
</evidence>
<gene>
    <name evidence="6" type="ORF">LENED_012839</name>
</gene>
<keyword evidence="2" id="KW-0812">Transmembrane</keyword>